<organism evidence="1">
    <name type="scientific">Fagus sylvatica</name>
    <name type="common">Beechnut</name>
    <dbReference type="NCBI Taxonomy" id="28930"/>
    <lineage>
        <taxon>Eukaryota</taxon>
        <taxon>Viridiplantae</taxon>
        <taxon>Streptophyta</taxon>
        <taxon>Embryophyta</taxon>
        <taxon>Tracheophyta</taxon>
        <taxon>Spermatophyta</taxon>
        <taxon>Magnoliopsida</taxon>
        <taxon>eudicotyledons</taxon>
        <taxon>Gunneridae</taxon>
        <taxon>Pentapetalae</taxon>
        <taxon>rosids</taxon>
        <taxon>fabids</taxon>
        <taxon>Fagales</taxon>
        <taxon>Fagaceae</taxon>
        <taxon>Fagus</taxon>
    </lineage>
</organism>
<gene>
    <name evidence="1" type="ORF">FSB_LOCUS43458</name>
</gene>
<proteinExistence type="predicted"/>
<sequence>MRPCCRIISDSKPSSDPRRCGVYCGSFLAEASVIERPLSPQVREVRLPKIAPLGSRVVFNSSYFCVPTVIKRLGSAATPVPAAVILNWTAPILVSTSPKMGSAPRIGSKALPSIASSVVPQQRDSVGVPTAPAG</sequence>
<protein>
    <submittedName>
        <fullName evidence="1">Uncharacterized protein</fullName>
    </submittedName>
</protein>
<dbReference type="EMBL" id="OIVN01004118">
    <property type="protein sequence ID" value="SPD15576.1"/>
    <property type="molecule type" value="Genomic_DNA"/>
</dbReference>
<evidence type="ECO:0000313" key="1">
    <source>
        <dbReference type="EMBL" id="SPD15576.1"/>
    </source>
</evidence>
<dbReference type="AlphaFoldDB" id="A0A2N9HN34"/>
<name>A0A2N9HN34_FAGSY</name>
<accession>A0A2N9HN34</accession>
<reference evidence="1" key="1">
    <citation type="submission" date="2018-02" db="EMBL/GenBank/DDBJ databases">
        <authorList>
            <person name="Cohen D.B."/>
            <person name="Kent A.D."/>
        </authorList>
    </citation>
    <scope>NUCLEOTIDE SEQUENCE</scope>
</reference>